<dbReference type="InterPro" id="IPR013766">
    <property type="entry name" value="Thioredoxin_domain"/>
</dbReference>
<dbReference type="CDD" id="cd02947">
    <property type="entry name" value="TRX_family"/>
    <property type="match status" value="1"/>
</dbReference>
<keyword evidence="5 9" id="KW-0676">Redox-active center</keyword>
<reference evidence="11 12" key="1">
    <citation type="journal article" date="2015" name="Nature">
        <title>rRNA introns, odd ribosomes, and small enigmatic genomes across a large radiation of phyla.</title>
        <authorList>
            <person name="Brown C.T."/>
            <person name="Hug L.A."/>
            <person name="Thomas B.C."/>
            <person name="Sharon I."/>
            <person name="Castelle C.J."/>
            <person name="Singh A."/>
            <person name="Wilkins M.J."/>
            <person name="Williams K.H."/>
            <person name="Banfield J.F."/>
        </authorList>
    </citation>
    <scope>NUCLEOTIDE SEQUENCE [LARGE SCALE GENOMIC DNA]</scope>
</reference>
<sequence length="106" mass="11684">MAVIDGDKNNFKSEVLDYKGTVMVDFFAHWCGPCKMTGPIIDQLSDELKDVKFVKVDVDVNPDLSQEYSVFSIPTFVIFKDGAPANQFVGAMGKEGFLAEIKKVAS</sequence>
<feature type="domain" description="Thioredoxin" evidence="10">
    <location>
        <begin position="1"/>
        <end position="106"/>
    </location>
</feature>
<name>A0A0G0EHG5_9BACT</name>
<proteinExistence type="inferred from homology"/>
<accession>A0A0G0EHG5</accession>
<feature type="active site" description="Nucleophile" evidence="8">
    <location>
        <position position="31"/>
    </location>
</feature>
<keyword evidence="3" id="KW-0249">Electron transport</keyword>
<dbReference type="NCBIfam" id="TIGR01068">
    <property type="entry name" value="thioredoxin"/>
    <property type="match status" value="1"/>
</dbReference>
<evidence type="ECO:0000256" key="4">
    <source>
        <dbReference type="ARBA" id="ARBA00023157"/>
    </source>
</evidence>
<evidence type="ECO:0000256" key="1">
    <source>
        <dbReference type="ARBA" id="ARBA00008987"/>
    </source>
</evidence>
<organism evidence="11 12">
    <name type="scientific">Candidatus Roizmanbacteria bacterium GW2011_GWC2_35_12</name>
    <dbReference type="NCBI Taxonomy" id="1618485"/>
    <lineage>
        <taxon>Bacteria</taxon>
        <taxon>Candidatus Roizmaniibacteriota</taxon>
    </lineage>
</organism>
<feature type="site" description="Contributes to redox potential value" evidence="8">
    <location>
        <position position="33"/>
    </location>
</feature>
<feature type="active site" description="Nucleophile" evidence="8">
    <location>
        <position position="34"/>
    </location>
</feature>
<comment type="similarity">
    <text evidence="1 7">Belongs to the thioredoxin family.</text>
</comment>
<dbReference type="GO" id="GO:0005737">
    <property type="term" value="C:cytoplasm"/>
    <property type="evidence" value="ECO:0007669"/>
    <property type="project" value="TreeGrafter"/>
</dbReference>
<dbReference type="PRINTS" id="PR00421">
    <property type="entry name" value="THIOREDOXIN"/>
</dbReference>
<dbReference type="Pfam" id="PF00085">
    <property type="entry name" value="Thioredoxin"/>
    <property type="match status" value="1"/>
</dbReference>
<dbReference type="GO" id="GO:0015035">
    <property type="term" value="F:protein-disulfide reductase activity"/>
    <property type="evidence" value="ECO:0007669"/>
    <property type="project" value="UniProtKB-UniRule"/>
</dbReference>
<dbReference type="Proteomes" id="UP000034127">
    <property type="component" value="Unassembled WGS sequence"/>
</dbReference>
<gene>
    <name evidence="11" type="ORF">UR63_C0028G0011</name>
</gene>
<dbReference type="Gene3D" id="3.40.30.10">
    <property type="entry name" value="Glutaredoxin"/>
    <property type="match status" value="1"/>
</dbReference>
<dbReference type="PROSITE" id="PS51352">
    <property type="entry name" value="THIOREDOXIN_2"/>
    <property type="match status" value="1"/>
</dbReference>
<evidence type="ECO:0000256" key="7">
    <source>
        <dbReference type="PIRNR" id="PIRNR000077"/>
    </source>
</evidence>
<evidence type="ECO:0000256" key="5">
    <source>
        <dbReference type="ARBA" id="ARBA00023284"/>
    </source>
</evidence>
<evidence type="ECO:0000313" key="11">
    <source>
        <dbReference type="EMBL" id="KKP66702.1"/>
    </source>
</evidence>
<keyword evidence="2" id="KW-0813">Transport</keyword>
<feature type="disulfide bond" description="Redox-active" evidence="9">
    <location>
        <begin position="31"/>
        <end position="34"/>
    </location>
</feature>
<evidence type="ECO:0000313" key="12">
    <source>
        <dbReference type="Proteomes" id="UP000034127"/>
    </source>
</evidence>
<keyword evidence="4 9" id="KW-1015">Disulfide bond</keyword>
<evidence type="ECO:0000256" key="3">
    <source>
        <dbReference type="ARBA" id="ARBA00022982"/>
    </source>
</evidence>
<evidence type="ECO:0000256" key="2">
    <source>
        <dbReference type="ARBA" id="ARBA00022448"/>
    </source>
</evidence>
<comment type="caution">
    <text evidence="11">The sequence shown here is derived from an EMBL/GenBank/DDBJ whole genome shotgun (WGS) entry which is preliminary data.</text>
</comment>
<dbReference type="EMBL" id="LBPX01000028">
    <property type="protein sequence ID" value="KKP66702.1"/>
    <property type="molecule type" value="Genomic_DNA"/>
</dbReference>
<dbReference type="InterPro" id="IPR036249">
    <property type="entry name" value="Thioredoxin-like_sf"/>
</dbReference>
<feature type="site" description="Deprotonates C-terminal active site Cys" evidence="8">
    <location>
        <position position="25"/>
    </location>
</feature>
<dbReference type="FunFam" id="3.40.30.10:FF:000001">
    <property type="entry name" value="Thioredoxin"/>
    <property type="match status" value="1"/>
</dbReference>
<dbReference type="PROSITE" id="PS00194">
    <property type="entry name" value="THIOREDOXIN_1"/>
    <property type="match status" value="1"/>
</dbReference>
<dbReference type="SUPFAM" id="SSF52833">
    <property type="entry name" value="Thioredoxin-like"/>
    <property type="match status" value="1"/>
</dbReference>
<dbReference type="InterPro" id="IPR017937">
    <property type="entry name" value="Thioredoxin_CS"/>
</dbReference>
<dbReference type="PANTHER" id="PTHR45663:SF11">
    <property type="entry name" value="GEO12009P1"/>
    <property type="match status" value="1"/>
</dbReference>
<evidence type="ECO:0000259" key="10">
    <source>
        <dbReference type="PROSITE" id="PS51352"/>
    </source>
</evidence>
<dbReference type="PIRSF" id="PIRSF000077">
    <property type="entry name" value="Thioredoxin"/>
    <property type="match status" value="1"/>
</dbReference>
<evidence type="ECO:0000256" key="6">
    <source>
        <dbReference type="NCBIfam" id="TIGR01068"/>
    </source>
</evidence>
<dbReference type="PANTHER" id="PTHR45663">
    <property type="entry name" value="GEO12009P1"/>
    <property type="match status" value="1"/>
</dbReference>
<dbReference type="InterPro" id="IPR005746">
    <property type="entry name" value="Thioredoxin"/>
</dbReference>
<dbReference type="AlphaFoldDB" id="A0A0G0EHG5"/>
<feature type="site" description="Contributes to redox potential value" evidence="8">
    <location>
        <position position="32"/>
    </location>
</feature>
<protein>
    <recommendedName>
        <fullName evidence="6 7">Thioredoxin</fullName>
    </recommendedName>
</protein>
<evidence type="ECO:0000256" key="8">
    <source>
        <dbReference type="PIRSR" id="PIRSR000077-1"/>
    </source>
</evidence>
<evidence type="ECO:0000256" key="9">
    <source>
        <dbReference type="PIRSR" id="PIRSR000077-4"/>
    </source>
</evidence>